<dbReference type="OrthoDB" id="502907at2"/>
<dbReference type="RefSeq" id="WP_106260656.1">
    <property type="nucleotide sequence ID" value="NZ_CAWNSW010000147.1"/>
</dbReference>
<dbReference type="Pfam" id="PF11850">
    <property type="entry name" value="DUF3370"/>
    <property type="match status" value="1"/>
</dbReference>
<keyword evidence="2" id="KW-1185">Reference proteome</keyword>
<reference evidence="2" key="1">
    <citation type="submission" date="2018-02" db="EMBL/GenBank/DDBJ databases">
        <authorList>
            <person name="Moore K."/>
            <person name="Momper L."/>
        </authorList>
    </citation>
    <scope>NUCLEOTIDE SEQUENCE [LARGE SCALE GENOMIC DNA]</scope>
    <source>
        <strain evidence="2">ULC18</strain>
    </source>
</reference>
<reference evidence="1 2" key="2">
    <citation type="submission" date="2018-03" db="EMBL/GenBank/DDBJ databases">
        <title>The ancient ancestry and fast evolution of plastids.</title>
        <authorList>
            <person name="Moore K.R."/>
            <person name="Magnabosco C."/>
            <person name="Momper L."/>
            <person name="Gold D.A."/>
            <person name="Bosak T."/>
            <person name="Fournier G.P."/>
        </authorList>
    </citation>
    <scope>NUCLEOTIDE SEQUENCE [LARGE SCALE GENOMIC DNA]</scope>
    <source>
        <strain evidence="1 2">ULC18</strain>
    </source>
</reference>
<comment type="caution">
    <text evidence="1">The sequence shown here is derived from an EMBL/GenBank/DDBJ whole genome shotgun (WGS) entry which is preliminary data.</text>
</comment>
<organism evidence="1 2">
    <name type="scientific">Stenomitos frigidus ULC18</name>
    <dbReference type="NCBI Taxonomy" id="2107698"/>
    <lineage>
        <taxon>Bacteria</taxon>
        <taxon>Bacillati</taxon>
        <taxon>Cyanobacteriota</taxon>
        <taxon>Cyanophyceae</taxon>
        <taxon>Leptolyngbyales</taxon>
        <taxon>Leptolyngbyaceae</taxon>
        <taxon>Stenomitos</taxon>
    </lineage>
</organism>
<name>A0A2T1DU06_9CYAN</name>
<dbReference type="EMBL" id="PVWK01000158">
    <property type="protein sequence ID" value="PSB23854.1"/>
    <property type="molecule type" value="Genomic_DNA"/>
</dbReference>
<sequence>MFSLLSLFTLAQTIAAPIPLPSPSVPNSTPSKVPPAQEIVPFQEQRLPPQELLPRQEVFEPQELRVLPGQLDTVPVFNSNSPELVQTDGILLSTFPPEGKAVASAHLNFPFQGRFDLFSHHIARTKGLNDTRTLFQGVLVYNPTYQPVTIDILQGASYLTRPDALFVELPSYVDDPTGRVYAGPGSRTVNDVLRGRRQGNWPAVMVIPPRQSWMLMNLPIPVGNVTPSSNGRSTLLRLRSSGPIYMASLAMFAPLNPDKTERSPTLEEWQNLLVNGNLAGPRDIAPTPIERLKDYARVIYGRVSGVALGSEWKANLTDSPKADSLSIPKRGRAFSYGLSTLYQGTFGTGQVQSASLLVRYPDTAYQAHGNYGIQYSLTLPLHNATGQRQTVTVAIQTPLKEDRAKGGLLFFTPPEDRIFFRGPVRLRYTDDRGAPQTRYIHLILQRGQEGEPLISLTMPKGDHRLVQLDFLYPPDSTPPQVLTVKTVSNP</sequence>
<accession>A0A2T1DU06</accession>
<dbReference type="InterPro" id="IPR021801">
    <property type="entry name" value="DUF3370"/>
</dbReference>
<dbReference type="AlphaFoldDB" id="A0A2T1DU06"/>
<evidence type="ECO:0000313" key="2">
    <source>
        <dbReference type="Proteomes" id="UP000239576"/>
    </source>
</evidence>
<proteinExistence type="predicted"/>
<evidence type="ECO:0000313" key="1">
    <source>
        <dbReference type="EMBL" id="PSB23854.1"/>
    </source>
</evidence>
<gene>
    <name evidence="1" type="ORF">C7B82_29165</name>
</gene>
<dbReference type="Proteomes" id="UP000239576">
    <property type="component" value="Unassembled WGS sequence"/>
</dbReference>
<protein>
    <recommendedName>
        <fullName evidence="3">DUF3370 domain-containing protein</fullName>
    </recommendedName>
</protein>
<evidence type="ECO:0008006" key="3">
    <source>
        <dbReference type="Google" id="ProtNLM"/>
    </source>
</evidence>